<name>A0A932HZ30_UNCTE</name>
<proteinExistence type="predicted"/>
<dbReference type="AlphaFoldDB" id="A0A932HZ30"/>
<dbReference type="EMBL" id="JACPUR010000003">
    <property type="protein sequence ID" value="MBI3126456.1"/>
    <property type="molecule type" value="Genomic_DNA"/>
</dbReference>
<dbReference type="PANTHER" id="PTHR34846:SF11">
    <property type="entry name" value="4-CARBOXYMUCONOLACTONE DECARBOXYLASE FAMILY PROTEIN (AFU_ORTHOLOGUE AFUA_6G11590)"/>
    <property type="match status" value="1"/>
</dbReference>
<protein>
    <submittedName>
        <fullName evidence="1">Carboxymuconolactone decarboxylase family protein</fullName>
    </submittedName>
</protein>
<evidence type="ECO:0000313" key="2">
    <source>
        <dbReference type="Proteomes" id="UP000782312"/>
    </source>
</evidence>
<comment type="caution">
    <text evidence="1">The sequence shown here is derived from an EMBL/GenBank/DDBJ whole genome shotgun (WGS) entry which is preliminary data.</text>
</comment>
<dbReference type="Gene3D" id="1.20.1290.10">
    <property type="entry name" value="AhpD-like"/>
    <property type="match status" value="1"/>
</dbReference>
<gene>
    <name evidence="1" type="ORF">HYZ11_02495</name>
</gene>
<dbReference type="PANTHER" id="PTHR34846">
    <property type="entry name" value="4-CARBOXYMUCONOLACTONE DECARBOXYLASE FAMILY PROTEIN (AFU_ORTHOLOGUE AFUA_6G11590)"/>
    <property type="match status" value="1"/>
</dbReference>
<reference evidence="1" key="1">
    <citation type="submission" date="2020-07" db="EMBL/GenBank/DDBJ databases">
        <title>Huge and variable diversity of episymbiotic CPR bacteria and DPANN archaea in groundwater ecosystems.</title>
        <authorList>
            <person name="He C.Y."/>
            <person name="Keren R."/>
            <person name="Whittaker M."/>
            <person name="Farag I.F."/>
            <person name="Doudna J."/>
            <person name="Cate J.H.D."/>
            <person name="Banfield J.F."/>
        </authorList>
    </citation>
    <scope>NUCLEOTIDE SEQUENCE</scope>
    <source>
        <strain evidence="1">NC_groundwater_763_Ag_S-0.2um_68_21</strain>
    </source>
</reference>
<sequence length="183" mass="20242">MSRLPVIPLEQMTPEQRKLHDRIASGPRGAFRGPFTVWIRSPEYLDRLDPVGEYLRFKTVLPPRLSEFAILIAARLMKARYPFQAHEPLALKGGLAPAVIGALREGKRPPDMKADEAAVYGFATELLETKFVSDAAFKAVMDLFGERGALDLTVLLGHYAMVSMTVNAFEVPVPPGVEPPFPL</sequence>
<dbReference type="Proteomes" id="UP000782312">
    <property type="component" value="Unassembled WGS sequence"/>
</dbReference>
<evidence type="ECO:0000313" key="1">
    <source>
        <dbReference type="EMBL" id="MBI3126456.1"/>
    </source>
</evidence>
<dbReference type="SUPFAM" id="SSF69118">
    <property type="entry name" value="AhpD-like"/>
    <property type="match status" value="1"/>
</dbReference>
<dbReference type="InterPro" id="IPR029032">
    <property type="entry name" value="AhpD-like"/>
</dbReference>
<accession>A0A932HZ30</accession>
<organism evidence="1 2">
    <name type="scientific">Tectimicrobiota bacterium</name>
    <dbReference type="NCBI Taxonomy" id="2528274"/>
    <lineage>
        <taxon>Bacteria</taxon>
        <taxon>Pseudomonadati</taxon>
        <taxon>Nitrospinota/Tectimicrobiota group</taxon>
        <taxon>Candidatus Tectimicrobiota</taxon>
    </lineage>
</organism>